<dbReference type="Pfam" id="PF02410">
    <property type="entry name" value="RsfS"/>
    <property type="match status" value="1"/>
</dbReference>
<dbReference type="GO" id="GO:0090071">
    <property type="term" value="P:negative regulation of ribosome biogenesis"/>
    <property type="evidence" value="ECO:0007669"/>
    <property type="project" value="UniProtKB-UniRule"/>
</dbReference>
<protein>
    <recommendedName>
        <fullName evidence="2">Ribosomal silencing factor RsfS</fullName>
    </recommendedName>
</protein>
<dbReference type="InterPro" id="IPR043519">
    <property type="entry name" value="NT_sf"/>
</dbReference>
<dbReference type="PANTHER" id="PTHR21043:SF0">
    <property type="entry name" value="MITOCHONDRIAL ASSEMBLY OF RIBOSOMAL LARGE SUBUNIT PROTEIN 1"/>
    <property type="match status" value="1"/>
</dbReference>
<comment type="function">
    <text evidence="2">Functions as a ribosomal silencing factor. Interacts with ribosomal protein uL14 (rplN), blocking formation of intersubunit bridge B8. Prevents association of the 30S and 50S ribosomal subunits and the formation of functional ribosomes, thus repressing translation.</text>
</comment>
<comment type="caution">
    <text evidence="3">The sequence shown here is derived from an EMBL/GenBank/DDBJ whole genome shotgun (WGS) entry which is preliminary data.</text>
</comment>
<name>A0A6B1DQ15_9CHLR</name>
<keyword evidence="2" id="KW-0678">Repressor</keyword>
<evidence type="ECO:0000313" key="3">
    <source>
        <dbReference type="EMBL" id="MYD88802.1"/>
    </source>
</evidence>
<accession>A0A6B1DQ15</accession>
<comment type="subcellular location">
    <subcellularLocation>
        <location evidence="2">Cytoplasm</location>
    </subcellularLocation>
</comment>
<proteinExistence type="inferred from homology"/>
<organism evidence="3">
    <name type="scientific">Caldilineaceae bacterium SB0662_bin_9</name>
    <dbReference type="NCBI Taxonomy" id="2605258"/>
    <lineage>
        <taxon>Bacteria</taxon>
        <taxon>Bacillati</taxon>
        <taxon>Chloroflexota</taxon>
        <taxon>Caldilineae</taxon>
        <taxon>Caldilineales</taxon>
        <taxon>Caldilineaceae</taxon>
    </lineage>
</organism>
<dbReference type="PANTHER" id="PTHR21043">
    <property type="entry name" value="IOJAP SUPERFAMILY ORTHOLOG"/>
    <property type="match status" value="1"/>
</dbReference>
<dbReference type="AlphaFoldDB" id="A0A6B1DQ15"/>
<reference evidence="3" key="1">
    <citation type="submission" date="2019-09" db="EMBL/GenBank/DDBJ databases">
        <title>Characterisation of the sponge microbiome using genome-centric metagenomics.</title>
        <authorList>
            <person name="Engelberts J.P."/>
            <person name="Robbins S.J."/>
            <person name="De Goeij J.M."/>
            <person name="Aranda M."/>
            <person name="Bell S.C."/>
            <person name="Webster N.S."/>
        </authorList>
    </citation>
    <scope>NUCLEOTIDE SEQUENCE</scope>
    <source>
        <strain evidence="3">SB0662_bin_9</strain>
    </source>
</reference>
<evidence type="ECO:0000256" key="2">
    <source>
        <dbReference type="HAMAP-Rule" id="MF_01477"/>
    </source>
</evidence>
<keyword evidence="2" id="KW-0810">Translation regulation</keyword>
<dbReference type="GO" id="GO:0042256">
    <property type="term" value="P:cytosolic ribosome assembly"/>
    <property type="evidence" value="ECO:0007669"/>
    <property type="project" value="UniProtKB-UniRule"/>
</dbReference>
<dbReference type="GO" id="GO:0017148">
    <property type="term" value="P:negative regulation of translation"/>
    <property type="evidence" value="ECO:0007669"/>
    <property type="project" value="UniProtKB-UniRule"/>
</dbReference>
<comment type="subunit">
    <text evidence="2">Interacts with ribosomal protein uL14 (rplN).</text>
</comment>
<dbReference type="GO" id="GO:0043023">
    <property type="term" value="F:ribosomal large subunit binding"/>
    <property type="evidence" value="ECO:0007669"/>
    <property type="project" value="TreeGrafter"/>
</dbReference>
<keyword evidence="2" id="KW-0963">Cytoplasm</keyword>
<dbReference type="InterPro" id="IPR004394">
    <property type="entry name" value="Iojap/RsfS/C7orf30"/>
</dbReference>
<dbReference type="NCBIfam" id="TIGR00090">
    <property type="entry name" value="rsfS_iojap_ybeB"/>
    <property type="match status" value="1"/>
</dbReference>
<dbReference type="SUPFAM" id="SSF81301">
    <property type="entry name" value="Nucleotidyltransferase"/>
    <property type="match status" value="1"/>
</dbReference>
<evidence type="ECO:0000256" key="1">
    <source>
        <dbReference type="ARBA" id="ARBA00010574"/>
    </source>
</evidence>
<dbReference type="GO" id="GO:0005737">
    <property type="term" value="C:cytoplasm"/>
    <property type="evidence" value="ECO:0007669"/>
    <property type="project" value="UniProtKB-SubCell"/>
</dbReference>
<comment type="similarity">
    <text evidence="1 2">Belongs to the Iojap/RsfS family.</text>
</comment>
<dbReference type="HAMAP" id="MF_01477">
    <property type="entry name" value="Iojap_RsfS"/>
    <property type="match status" value="1"/>
</dbReference>
<dbReference type="EMBL" id="VXPY01000003">
    <property type="protein sequence ID" value="MYD88802.1"/>
    <property type="molecule type" value="Genomic_DNA"/>
</dbReference>
<gene>
    <name evidence="2 3" type="primary">rsfS</name>
    <name evidence="3" type="ORF">F4Y08_00460</name>
</gene>
<dbReference type="Gene3D" id="3.30.460.10">
    <property type="entry name" value="Beta Polymerase, domain 2"/>
    <property type="match status" value="1"/>
</dbReference>
<sequence length="162" mass="18265">MVRRRSRGLESSHRWLDLGIGSGEFESVVSDQPGQAESRRAGDAPLTSLELVHALVDWLEDKQVADIVVLDIGADSSIADYFLIGTVVNDRHARAIEEDILADFQKQTRVRPQGIEGRPADGSGWHLMDYGDVVLHMFTKDSREHYALEERWKDSRVVLKLL</sequence>